<evidence type="ECO:0000313" key="2">
    <source>
        <dbReference type="Proteomes" id="UP000426265"/>
    </source>
</evidence>
<evidence type="ECO:0000313" key="1">
    <source>
        <dbReference type="EMBL" id="VYS68550.1"/>
    </source>
</evidence>
<protein>
    <submittedName>
        <fullName evidence="1">Uncharacterized protein</fullName>
    </submittedName>
</protein>
<reference evidence="1 2" key="1">
    <citation type="submission" date="2019-11" db="EMBL/GenBank/DDBJ databases">
        <authorList>
            <person name="Jiao W.-B."/>
            <person name="Schneeberger K."/>
        </authorList>
    </citation>
    <scope>NUCLEOTIDE SEQUENCE [LARGE SCALE GENOMIC DNA]</scope>
    <source>
        <strain evidence="2">cv. An-1</strain>
    </source>
</reference>
<dbReference type="Proteomes" id="UP000426265">
    <property type="component" value="Unassembled WGS sequence"/>
</dbReference>
<sequence>MGANRSIWNDLTVSSKRKGSQSRRELEGADKLATIIYKRIEFKILQLSNSLTNTLKSLYFVLPYVREGKITYVEDIAQGLENGPFALIGLFHGKNVGNNLLKLLASEI</sequence>
<dbReference type="Gene3D" id="3.40.50.720">
    <property type="entry name" value="NAD(P)-binding Rossmann-like Domain"/>
    <property type="match status" value="1"/>
</dbReference>
<dbReference type="InterPro" id="IPR045010">
    <property type="entry name" value="MDR_fam"/>
</dbReference>
<name>A0A654G610_ARATH</name>
<proteinExistence type="predicted"/>
<dbReference type="GO" id="GO:0016628">
    <property type="term" value="F:oxidoreductase activity, acting on the CH-CH group of donors, NAD or NADP as acceptor"/>
    <property type="evidence" value="ECO:0007669"/>
    <property type="project" value="InterPro"/>
</dbReference>
<organism evidence="1 2">
    <name type="scientific">Arabidopsis thaliana</name>
    <name type="common">Mouse-ear cress</name>
    <dbReference type="NCBI Taxonomy" id="3702"/>
    <lineage>
        <taxon>Eukaryota</taxon>
        <taxon>Viridiplantae</taxon>
        <taxon>Streptophyta</taxon>
        <taxon>Embryophyta</taxon>
        <taxon>Tracheophyta</taxon>
        <taxon>Spermatophyta</taxon>
        <taxon>Magnoliopsida</taxon>
        <taxon>eudicotyledons</taxon>
        <taxon>Gunneridae</taxon>
        <taxon>Pentapetalae</taxon>
        <taxon>rosids</taxon>
        <taxon>malvids</taxon>
        <taxon>Brassicales</taxon>
        <taxon>Brassicaceae</taxon>
        <taxon>Camelineae</taxon>
        <taxon>Arabidopsis</taxon>
    </lineage>
</organism>
<dbReference type="Gene3D" id="3.90.180.10">
    <property type="entry name" value="Medium-chain alcohol dehydrogenases, catalytic domain"/>
    <property type="match status" value="1"/>
</dbReference>
<gene>
    <name evidence="1" type="ORF">AN1_LOCUS23940</name>
</gene>
<dbReference type="ExpressionAtlas" id="A0A654G610">
    <property type="expression patterns" value="baseline and differential"/>
</dbReference>
<dbReference type="AlphaFoldDB" id="A0A654G610"/>
<dbReference type="PANTHER" id="PTHR43205:SF7">
    <property type="entry name" value="PROSTAGLANDIN REDUCTASE 1"/>
    <property type="match status" value="1"/>
</dbReference>
<dbReference type="EMBL" id="CACRSJ010000110">
    <property type="protein sequence ID" value="VYS68550.1"/>
    <property type="molecule type" value="Genomic_DNA"/>
</dbReference>
<accession>A0A654G610</accession>
<dbReference type="PANTHER" id="PTHR43205">
    <property type="entry name" value="PROSTAGLANDIN REDUCTASE"/>
    <property type="match status" value="1"/>
</dbReference>